<evidence type="ECO:0000313" key="1">
    <source>
        <dbReference type="EMBL" id="KKK98873.1"/>
    </source>
</evidence>
<comment type="caution">
    <text evidence="1">The sequence shown here is derived from an EMBL/GenBank/DDBJ whole genome shotgun (WGS) entry which is preliminary data.</text>
</comment>
<organism evidence="1">
    <name type="scientific">marine sediment metagenome</name>
    <dbReference type="NCBI Taxonomy" id="412755"/>
    <lineage>
        <taxon>unclassified sequences</taxon>
        <taxon>metagenomes</taxon>
        <taxon>ecological metagenomes</taxon>
    </lineage>
</organism>
<accession>A0A0F8ZYF7</accession>
<reference evidence="1" key="1">
    <citation type="journal article" date="2015" name="Nature">
        <title>Complex archaea that bridge the gap between prokaryotes and eukaryotes.</title>
        <authorList>
            <person name="Spang A."/>
            <person name="Saw J.H."/>
            <person name="Jorgensen S.L."/>
            <person name="Zaremba-Niedzwiedzka K."/>
            <person name="Martijn J."/>
            <person name="Lind A.E."/>
            <person name="van Eijk R."/>
            <person name="Schleper C."/>
            <person name="Guy L."/>
            <person name="Ettema T.J."/>
        </authorList>
    </citation>
    <scope>NUCLEOTIDE SEQUENCE</scope>
</reference>
<sequence>MDERKILDRILELREKQEKSTKFVGSLTTELIRKELLRQGLNVSNRDVFIERISNEFDLLILKPDSKPKENLLYNPRDVLFCLEIKFRGSYAQKGINQIKNTFDKVKNINDKIKCIYLTISESRKYKYRITKERIGNEHECFELFTRDTPLEKALESNTLKLTGDWNKFLESLKTH</sequence>
<protein>
    <submittedName>
        <fullName evidence="1">Uncharacterized protein</fullName>
    </submittedName>
</protein>
<gene>
    <name evidence="1" type="ORF">LCGC14_2638410</name>
</gene>
<proteinExistence type="predicted"/>
<dbReference type="EMBL" id="LAZR01045437">
    <property type="protein sequence ID" value="KKK98873.1"/>
    <property type="molecule type" value="Genomic_DNA"/>
</dbReference>
<name>A0A0F8ZYF7_9ZZZZ</name>
<dbReference type="AlphaFoldDB" id="A0A0F8ZYF7"/>